<evidence type="ECO:0000259" key="2">
    <source>
        <dbReference type="SMART" id="SM00852"/>
    </source>
</evidence>
<dbReference type="Pfam" id="PF18146">
    <property type="entry name" value="CinA_KH"/>
    <property type="match status" value="1"/>
</dbReference>
<protein>
    <recommendedName>
        <fullName evidence="1">CinA-like protein</fullName>
    </recommendedName>
</protein>
<comment type="similarity">
    <text evidence="1">Belongs to the CinA family.</text>
</comment>
<evidence type="ECO:0000256" key="1">
    <source>
        <dbReference type="HAMAP-Rule" id="MF_00226"/>
    </source>
</evidence>
<dbReference type="PIRSF" id="PIRSF006728">
    <property type="entry name" value="CinA"/>
    <property type="match status" value="1"/>
</dbReference>
<dbReference type="InterPro" id="IPR050101">
    <property type="entry name" value="CinA"/>
</dbReference>
<dbReference type="RefSeq" id="WP_094415173.1">
    <property type="nucleotide sequence ID" value="NZ_NOXV01000274.1"/>
</dbReference>
<dbReference type="SUPFAM" id="SSF142433">
    <property type="entry name" value="CinA-like"/>
    <property type="match status" value="1"/>
</dbReference>
<proteinExistence type="inferred from homology"/>
<dbReference type="InterPro" id="IPR008136">
    <property type="entry name" value="CinA_C"/>
</dbReference>
<dbReference type="NCBIfam" id="TIGR00177">
    <property type="entry name" value="molyb_syn"/>
    <property type="match status" value="1"/>
</dbReference>
<sequence>MKAAIITVGDEILIGQITDTNSGYIAKALDKIGIGVHEMLSVSDDRLHILNTLAHLQNRVDVVIITGGLGPTKDDITKKTLCEYFDDHLVRDLQVEAHVIALIERAMKRTASQINKDQALVPSKSTVLHNAVGTAPGMWLHKGNTVFISLPGVPYEMKYLMENEVIPRLKVQFERPYIIHKTILTYGQGESHIAERIEGWENNLPAFIKLAYLPSPGRVRLRMTARGTEEALLREAINTQTEKLKVLIGDIIVGYDEDETIEVAVGKALTLKGLTIAAAESCTGGRIAQLVTSVPGASAYFRGGIVTYATKSKTGVLGVPEEVIEKHSVVSAAVAEEMATRAKALFGADFAVATTGNAGPAKGDSDAEVGRVFIGFATPGGVYSEVYDLGQPREKVIERAASKALEMIYKEILKN</sequence>
<dbReference type="InterPro" id="IPR036653">
    <property type="entry name" value="CinA-like_C"/>
</dbReference>
<evidence type="ECO:0000313" key="4">
    <source>
        <dbReference type="Proteomes" id="UP000216605"/>
    </source>
</evidence>
<dbReference type="InterPro" id="IPR001453">
    <property type="entry name" value="MoaB/Mog_dom"/>
</dbReference>
<dbReference type="CDD" id="cd00885">
    <property type="entry name" value="cinA"/>
    <property type="match status" value="1"/>
</dbReference>
<dbReference type="InterPro" id="IPR008135">
    <property type="entry name" value="Competence-induced_CinA"/>
</dbReference>
<dbReference type="SMART" id="SM00852">
    <property type="entry name" value="MoCF_biosynth"/>
    <property type="match status" value="1"/>
</dbReference>
<dbReference type="InterPro" id="IPR036425">
    <property type="entry name" value="MoaB/Mog-like_dom_sf"/>
</dbReference>
<keyword evidence="4" id="KW-1185">Reference proteome</keyword>
<comment type="caution">
    <text evidence="3">The sequence shown here is derived from an EMBL/GenBank/DDBJ whole genome shotgun (WGS) entry which is preliminary data.</text>
</comment>
<gene>
    <name evidence="3" type="ORF">CHU92_10065</name>
</gene>
<dbReference type="SUPFAM" id="SSF53218">
    <property type="entry name" value="Molybdenum cofactor biosynthesis proteins"/>
    <property type="match status" value="1"/>
</dbReference>
<dbReference type="Gene3D" id="3.40.980.10">
    <property type="entry name" value="MoaB/Mog-like domain"/>
    <property type="match status" value="1"/>
</dbReference>
<dbReference type="AlphaFoldDB" id="A0A255Z5D2"/>
<dbReference type="OrthoDB" id="9801454at2"/>
<dbReference type="InterPro" id="IPR041424">
    <property type="entry name" value="CinA_KH"/>
</dbReference>
<dbReference type="PANTHER" id="PTHR13939:SF0">
    <property type="entry name" value="NMN AMIDOHYDROLASE-LIKE PROTEIN YFAY"/>
    <property type="match status" value="1"/>
</dbReference>
<evidence type="ECO:0000313" key="3">
    <source>
        <dbReference type="EMBL" id="OYQ36124.1"/>
    </source>
</evidence>
<accession>A0A255Z5D2</accession>
<dbReference type="Pfam" id="PF00994">
    <property type="entry name" value="MoCF_biosynth"/>
    <property type="match status" value="1"/>
</dbReference>
<dbReference type="Pfam" id="PF02464">
    <property type="entry name" value="CinA"/>
    <property type="match status" value="1"/>
</dbReference>
<feature type="domain" description="MoaB/Mog" evidence="2">
    <location>
        <begin position="4"/>
        <end position="172"/>
    </location>
</feature>
<dbReference type="HAMAP" id="MF_00226_B">
    <property type="entry name" value="CinA_B"/>
    <property type="match status" value="1"/>
</dbReference>
<name>A0A255Z5D2_9FLAO</name>
<reference evidence="3 4" key="1">
    <citation type="submission" date="2017-07" db="EMBL/GenBank/DDBJ databases">
        <title>Flavobacterium cyanobacteriorum sp. nov., isolated from cyanobacterial aggregates in a eutrophic lake.</title>
        <authorList>
            <person name="Cai H."/>
        </authorList>
    </citation>
    <scope>NUCLEOTIDE SEQUENCE [LARGE SCALE GENOMIC DNA]</scope>
    <source>
        <strain evidence="3 4">TH021</strain>
    </source>
</reference>
<dbReference type="EMBL" id="NOXV01000274">
    <property type="protein sequence ID" value="OYQ36124.1"/>
    <property type="molecule type" value="Genomic_DNA"/>
</dbReference>
<dbReference type="Proteomes" id="UP000216605">
    <property type="component" value="Unassembled WGS sequence"/>
</dbReference>
<organism evidence="3 4">
    <name type="scientific">Flavobacterium cyanobacteriorum</name>
    <dbReference type="NCBI Taxonomy" id="2022802"/>
    <lineage>
        <taxon>Bacteria</taxon>
        <taxon>Pseudomonadati</taxon>
        <taxon>Bacteroidota</taxon>
        <taxon>Flavobacteriia</taxon>
        <taxon>Flavobacteriales</taxon>
        <taxon>Flavobacteriaceae</taxon>
        <taxon>Flavobacterium</taxon>
    </lineage>
</organism>
<dbReference type="Gene3D" id="3.90.950.20">
    <property type="entry name" value="CinA-like"/>
    <property type="match status" value="1"/>
</dbReference>
<dbReference type="NCBIfam" id="TIGR00199">
    <property type="entry name" value="PncC_domain"/>
    <property type="match status" value="1"/>
</dbReference>
<dbReference type="PANTHER" id="PTHR13939">
    <property type="entry name" value="NICOTINAMIDE-NUCLEOTIDE AMIDOHYDROLASE PNCC"/>
    <property type="match status" value="1"/>
</dbReference>
<dbReference type="NCBIfam" id="TIGR00200">
    <property type="entry name" value="cinA_nterm"/>
    <property type="match status" value="1"/>
</dbReference>